<comment type="caution">
    <text evidence="2">The sequence shown here is derived from an EMBL/GenBank/DDBJ whole genome shotgun (WGS) entry which is preliminary data.</text>
</comment>
<feature type="domain" description="Protein kinase" evidence="1">
    <location>
        <begin position="873"/>
        <end position="1142"/>
    </location>
</feature>
<dbReference type="InterPro" id="IPR051681">
    <property type="entry name" value="Ser/Thr_Kinases-Pseudokinases"/>
</dbReference>
<sequence>MAPQPGQGAHSTALNAPNESDVFATLCHLVSRIDAEDRMQEVVKKAQELVREDLQLLVDCLSMALDKNAAPMKCRGYVWRSLIKIASSTKVLAQNHTLDSARLVCETGLSPGIYSISGRQSFSVKVLRVENSQPNHSESVVSWIHIFHPNVVPVYSVFLDDGQNLSLVSPNITHGNICAYMRKYPEVPRMALVSDIANGLSYLHDHSIIHGGLYPDCVLVSDEGRAMIANTSTSSDSQDSDSLPVRYSAPEFLGEYENVQPTESSDVWSFASLSYEILSDKQPFFQIAKEVRVLGAISQGSKPIRPGVDGVDGDEINDAIWQTLLMCWNFEPSDRPPCLKVYQIIVGMGTQDDRRASELMVASDTLKCSVLDLEHAKSNLTRVLGCEAASSLRVPEHLRDSLLRLIPDTTKLEATAAVVLKLSPDETQCLADFLDLVLEDLTDRSSSNRKAARNLLSLIMMSTPIIPRRYVLNGVHYDTQKPLAEGAFGKAYEGRGLSVRVSIVSSPGAKKNLLRGLPDLSHTSHPNILQFYGVFQDNIRGGGSQDLCFVTPSFKNGNLRDHAPTLAPEKRIRLLLDIVVALDYMHTKLDYAFGISILTPDKVLISDQGRAVLAFFGANNLFTDDWAKKPTYRLRFTSPDKTKGTEDDMWSFGGLCYEVTRMSSNFIPLFLNSVRQHTYPLQVLSGNPPYYQYSEDAEIQSAISRGDLPRRPTDDDKGMEMINDDMWGFIEQCFLYDWWHRPTALKAMELLTKMMKAEDDRSQAEQLPDASILALRSRADVNFPNLEALLDRIRVELLRGPLSKLLESKIKDVAVAAVDLLPNDTQTFVDFLDLTLKDHSLKSEERNRVLALLSKLTSSTRSFPQCYEVRGVKYQPVPIAEGGFGTVHRGLDLNMCIKVMSRVDTNNLTEWIKELILWSHSSHPNVLPFYGVFLESAGPSQRICLVSPFMKNGNLHDYAPRLPQKSRLPLILDVINGLDYLHVYGIIHSDLKGQNVLISDEGRGLLTDFGASHIVTATAAPTTSTISKTFRFAAPELIEDGAQPSKASDVWAFGCLCYQALSRKPPYYQYSRDLQVVAALSRKEPLKRPTPAETGDDDENDWDVEVDDDWDPIDDQSWTLITKCCAPEPGDRLKIPAAQELIADMKVWDDRPAMKAVPGADIFKLRFKPDIDLNRVGEILDKIQVKVAPPESQERTFVQFFEQMV</sequence>
<gene>
    <name evidence="2" type="ORF">NP233_g8706</name>
</gene>
<feature type="domain" description="Protein kinase" evidence="1">
    <location>
        <begin position="77"/>
        <end position="345"/>
    </location>
</feature>
<dbReference type="AlphaFoldDB" id="A0AAD5VLX7"/>
<dbReference type="PROSITE" id="PS00108">
    <property type="entry name" value="PROTEIN_KINASE_ST"/>
    <property type="match status" value="1"/>
</dbReference>
<keyword evidence="3" id="KW-1185">Reference proteome</keyword>
<accession>A0AAD5VLX7</accession>
<dbReference type="Proteomes" id="UP001213000">
    <property type="component" value="Unassembled WGS sequence"/>
</dbReference>
<evidence type="ECO:0000313" key="3">
    <source>
        <dbReference type="Proteomes" id="UP001213000"/>
    </source>
</evidence>
<proteinExistence type="predicted"/>
<protein>
    <recommendedName>
        <fullName evidence="1">Protein kinase domain-containing protein</fullName>
    </recommendedName>
</protein>
<organism evidence="2 3">
    <name type="scientific">Leucocoprinus birnbaumii</name>
    <dbReference type="NCBI Taxonomy" id="56174"/>
    <lineage>
        <taxon>Eukaryota</taxon>
        <taxon>Fungi</taxon>
        <taxon>Dikarya</taxon>
        <taxon>Basidiomycota</taxon>
        <taxon>Agaricomycotina</taxon>
        <taxon>Agaricomycetes</taxon>
        <taxon>Agaricomycetidae</taxon>
        <taxon>Agaricales</taxon>
        <taxon>Agaricineae</taxon>
        <taxon>Agaricaceae</taxon>
        <taxon>Leucocoprinus</taxon>
    </lineage>
</organism>
<dbReference type="PANTHER" id="PTHR44329">
    <property type="entry name" value="SERINE/THREONINE-PROTEIN KINASE TNNI3K-RELATED"/>
    <property type="match status" value="1"/>
</dbReference>
<evidence type="ECO:0000259" key="1">
    <source>
        <dbReference type="PROSITE" id="PS50011"/>
    </source>
</evidence>
<dbReference type="PANTHER" id="PTHR44329:SF261">
    <property type="entry name" value="ZINC FINGER CONTAINING PROTEIN KINASE-RELATED"/>
    <property type="match status" value="1"/>
</dbReference>
<dbReference type="Pfam" id="PF00069">
    <property type="entry name" value="Pkinase"/>
    <property type="match status" value="2"/>
</dbReference>
<dbReference type="Gene3D" id="1.10.510.10">
    <property type="entry name" value="Transferase(Phosphotransferase) domain 1"/>
    <property type="match status" value="3"/>
</dbReference>
<name>A0AAD5VLX7_9AGAR</name>
<reference evidence="2" key="1">
    <citation type="submission" date="2022-07" db="EMBL/GenBank/DDBJ databases">
        <title>Genome Sequence of Leucocoprinus birnbaumii.</title>
        <authorList>
            <person name="Buettner E."/>
        </authorList>
    </citation>
    <scope>NUCLEOTIDE SEQUENCE</scope>
    <source>
        <strain evidence="2">VT141</strain>
    </source>
</reference>
<dbReference type="Pfam" id="PF07714">
    <property type="entry name" value="PK_Tyr_Ser-Thr"/>
    <property type="match status" value="1"/>
</dbReference>
<dbReference type="EMBL" id="JANIEX010000722">
    <property type="protein sequence ID" value="KAJ3563796.1"/>
    <property type="molecule type" value="Genomic_DNA"/>
</dbReference>
<dbReference type="PROSITE" id="PS50011">
    <property type="entry name" value="PROTEIN_KINASE_DOM"/>
    <property type="match status" value="3"/>
</dbReference>
<dbReference type="SUPFAM" id="SSF56112">
    <property type="entry name" value="Protein kinase-like (PK-like)"/>
    <property type="match status" value="3"/>
</dbReference>
<dbReference type="GO" id="GO:0005524">
    <property type="term" value="F:ATP binding"/>
    <property type="evidence" value="ECO:0007669"/>
    <property type="project" value="InterPro"/>
</dbReference>
<dbReference type="InterPro" id="IPR016024">
    <property type="entry name" value="ARM-type_fold"/>
</dbReference>
<dbReference type="InterPro" id="IPR008271">
    <property type="entry name" value="Ser/Thr_kinase_AS"/>
</dbReference>
<dbReference type="GO" id="GO:0004674">
    <property type="term" value="F:protein serine/threonine kinase activity"/>
    <property type="evidence" value="ECO:0007669"/>
    <property type="project" value="TreeGrafter"/>
</dbReference>
<dbReference type="SMART" id="SM00220">
    <property type="entry name" value="S_TKc"/>
    <property type="match status" value="1"/>
</dbReference>
<dbReference type="InterPro" id="IPR000719">
    <property type="entry name" value="Prot_kinase_dom"/>
</dbReference>
<evidence type="ECO:0000313" key="2">
    <source>
        <dbReference type="EMBL" id="KAJ3563796.1"/>
    </source>
</evidence>
<dbReference type="InterPro" id="IPR001245">
    <property type="entry name" value="Ser-Thr/Tyr_kinase_cat_dom"/>
</dbReference>
<dbReference type="InterPro" id="IPR011009">
    <property type="entry name" value="Kinase-like_dom_sf"/>
</dbReference>
<dbReference type="SUPFAM" id="SSF48371">
    <property type="entry name" value="ARM repeat"/>
    <property type="match status" value="1"/>
</dbReference>
<feature type="domain" description="Protein kinase" evidence="1">
    <location>
        <begin position="477"/>
        <end position="755"/>
    </location>
</feature>